<dbReference type="PRINTS" id="PR00315">
    <property type="entry name" value="ELONGATNFCT"/>
</dbReference>
<dbReference type="AlphaFoldDB" id="A0A1J5SBK5"/>
<gene>
    <name evidence="4" type="primary">fusA_5</name>
    <name evidence="4" type="ORF">GALL_121780</name>
</gene>
<dbReference type="SUPFAM" id="SSF54211">
    <property type="entry name" value="Ribosomal protein S5 domain 2-like"/>
    <property type="match status" value="1"/>
</dbReference>
<dbReference type="PANTHER" id="PTHR43261:SF6">
    <property type="entry name" value="ELONGATION FACTOR G-LIKE PROTEIN"/>
    <property type="match status" value="1"/>
</dbReference>
<dbReference type="GO" id="GO:0032790">
    <property type="term" value="P:ribosome disassembly"/>
    <property type="evidence" value="ECO:0007669"/>
    <property type="project" value="TreeGrafter"/>
</dbReference>
<dbReference type="CDD" id="cd04088">
    <property type="entry name" value="EFG_mtEFG_II"/>
    <property type="match status" value="1"/>
</dbReference>
<keyword evidence="1" id="KW-0547">Nucleotide-binding</keyword>
<dbReference type="CDD" id="cd04170">
    <property type="entry name" value="EF-G_bact"/>
    <property type="match status" value="1"/>
</dbReference>
<dbReference type="Gene3D" id="3.30.70.870">
    <property type="entry name" value="Elongation Factor G (Translational Gtpase), domain 3"/>
    <property type="match status" value="1"/>
</dbReference>
<dbReference type="Pfam" id="PF14492">
    <property type="entry name" value="EFG_III"/>
    <property type="match status" value="1"/>
</dbReference>
<dbReference type="InterPro" id="IPR035647">
    <property type="entry name" value="EFG_III/V"/>
</dbReference>
<dbReference type="InterPro" id="IPR014721">
    <property type="entry name" value="Ribsml_uS5_D2-typ_fold_subgr"/>
</dbReference>
<dbReference type="SUPFAM" id="SSF54980">
    <property type="entry name" value="EF-G C-terminal domain-like"/>
    <property type="match status" value="2"/>
</dbReference>
<dbReference type="InterPro" id="IPR027417">
    <property type="entry name" value="P-loop_NTPase"/>
</dbReference>
<organism evidence="4">
    <name type="scientific">mine drainage metagenome</name>
    <dbReference type="NCBI Taxonomy" id="410659"/>
    <lineage>
        <taxon>unclassified sequences</taxon>
        <taxon>metagenomes</taxon>
        <taxon>ecological metagenomes</taxon>
    </lineage>
</organism>
<dbReference type="PANTHER" id="PTHR43261">
    <property type="entry name" value="TRANSLATION ELONGATION FACTOR G-RELATED"/>
    <property type="match status" value="1"/>
</dbReference>
<protein>
    <submittedName>
        <fullName evidence="4">Elongation factor G</fullName>
    </submittedName>
</protein>
<keyword evidence="4" id="KW-0648">Protein biosynthesis</keyword>
<dbReference type="InterPro" id="IPR000640">
    <property type="entry name" value="EFG_V-like"/>
</dbReference>
<dbReference type="InterPro" id="IPR041095">
    <property type="entry name" value="EFG_II"/>
</dbReference>
<dbReference type="NCBIfam" id="NF009381">
    <property type="entry name" value="PRK12740.1-5"/>
    <property type="match status" value="1"/>
</dbReference>
<comment type="caution">
    <text evidence="4">The sequence shown here is derived from an EMBL/GenBank/DDBJ whole genome shotgun (WGS) entry which is preliminary data.</text>
</comment>
<dbReference type="Pfam" id="PF00009">
    <property type="entry name" value="GTP_EFTU"/>
    <property type="match status" value="1"/>
</dbReference>
<dbReference type="InterPro" id="IPR047872">
    <property type="entry name" value="EFG_IV"/>
</dbReference>
<dbReference type="InterPro" id="IPR000795">
    <property type="entry name" value="T_Tr_GTP-bd_dom"/>
</dbReference>
<sequence>MPEFDTAHVKNIALLGHSGSGKTTLAESMLFEAGLISRRGTIEEKNTVSDYTELEQERGNSIFSKLLHTRWRGYKINIIDTPGYDDFAGEVISALRVADTGIVLLNAAMGVEVGTDIIMEYTDEFKTPTILAINQLDHSKADFDKTVREAKNHFGSHIVVAQYPLNQGEGFNKIVDVLNMVLYEYPADGGKPKKLPIPDDEKEKAETLHKELIEAIAGNDEALMEKYFDKGELTEDEMKEGLHLSMLRHDLFPVFCISAKLNMGAGRLMGFIDNVCPPASEMPPQKTKAGKLLPCDANGPACIFIYKTVSEPHIGDLSFFKVYSGTVKSGMELVNETTDAVEKLNQLFVVEGNKRNNVNELVAGDIGATLKLKNTHTNNTLHEKGKPIELEPIVFPSPKMSIAIANTKRGEEDKLATALHQLKEEDPTMSVEVSGELKQTLLHCQGDMHLNVIKWKLEHSYKLDVQFFKPKIAYRETIRKSADANYRHKKQSGGAGQFGEVTMRIEPWYEGMPDPAGLNVRGRDEYPLAWGGKLVYFNCIVGGVIDQRFLPSIMKGVMEKMQEGPLTGSYVRDIRVSVFDGKMHPVDSNDMAFKLAGIMAFKDAFQHADPQLLEPIYTLEVLCPDELTGNIMGDLQTRRAIVEGFDAEGHFTVVKAKVPYAEMYQYASTLRSLSQGRARFRMKFDNYSPVPFDLQKKLTEAYNKEAEMVES</sequence>
<dbReference type="Gene3D" id="2.40.30.10">
    <property type="entry name" value="Translation factors"/>
    <property type="match status" value="1"/>
</dbReference>
<dbReference type="NCBIfam" id="TIGR00231">
    <property type="entry name" value="small_GTP"/>
    <property type="match status" value="1"/>
</dbReference>
<dbReference type="CDD" id="cd03713">
    <property type="entry name" value="EFG_mtEFG_C"/>
    <property type="match status" value="1"/>
</dbReference>
<accession>A0A1J5SBK5</accession>
<dbReference type="SUPFAM" id="SSF52540">
    <property type="entry name" value="P-loop containing nucleoside triphosphate hydrolases"/>
    <property type="match status" value="1"/>
</dbReference>
<dbReference type="InterPro" id="IPR005225">
    <property type="entry name" value="Small_GTP-bd"/>
</dbReference>
<reference evidence="4" key="1">
    <citation type="submission" date="2016-10" db="EMBL/GenBank/DDBJ databases">
        <title>Sequence of Gallionella enrichment culture.</title>
        <authorList>
            <person name="Poehlein A."/>
            <person name="Muehling M."/>
            <person name="Daniel R."/>
        </authorList>
    </citation>
    <scope>NUCLEOTIDE SEQUENCE</scope>
</reference>
<name>A0A1J5SBK5_9ZZZZ</name>
<dbReference type="PROSITE" id="PS51722">
    <property type="entry name" value="G_TR_2"/>
    <property type="match status" value="1"/>
</dbReference>
<dbReference type="InterPro" id="IPR053905">
    <property type="entry name" value="EF-G-like_DII"/>
</dbReference>
<dbReference type="InterPro" id="IPR020568">
    <property type="entry name" value="Ribosomal_Su5_D2-typ_SF"/>
</dbReference>
<dbReference type="EMBL" id="MLJW01000048">
    <property type="protein sequence ID" value="OIR05743.1"/>
    <property type="molecule type" value="Genomic_DNA"/>
</dbReference>
<evidence type="ECO:0000259" key="3">
    <source>
        <dbReference type="PROSITE" id="PS51722"/>
    </source>
</evidence>
<feature type="domain" description="Tr-type G" evidence="3">
    <location>
        <begin position="7"/>
        <end position="280"/>
    </location>
</feature>
<dbReference type="Pfam" id="PF03764">
    <property type="entry name" value="EFG_IV"/>
    <property type="match status" value="2"/>
</dbReference>
<evidence type="ECO:0000256" key="2">
    <source>
        <dbReference type="ARBA" id="ARBA00023134"/>
    </source>
</evidence>
<dbReference type="Gene3D" id="3.30.230.10">
    <property type="match status" value="1"/>
</dbReference>
<dbReference type="GO" id="GO:0005525">
    <property type="term" value="F:GTP binding"/>
    <property type="evidence" value="ECO:0007669"/>
    <property type="project" value="UniProtKB-KW"/>
</dbReference>
<keyword evidence="2" id="KW-0342">GTP-binding</keyword>
<dbReference type="Gene3D" id="3.40.50.300">
    <property type="entry name" value="P-loop containing nucleotide triphosphate hydrolases"/>
    <property type="match status" value="1"/>
</dbReference>
<dbReference type="GO" id="GO:0003924">
    <property type="term" value="F:GTPase activity"/>
    <property type="evidence" value="ECO:0007669"/>
    <property type="project" value="InterPro"/>
</dbReference>
<dbReference type="FunFam" id="3.30.70.240:FF:000001">
    <property type="entry name" value="Elongation factor G"/>
    <property type="match status" value="1"/>
</dbReference>
<dbReference type="InterPro" id="IPR009000">
    <property type="entry name" value="Transl_B-barrel_sf"/>
</dbReference>
<evidence type="ECO:0000313" key="4">
    <source>
        <dbReference type="EMBL" id="OIR05743.1"/>
    </source>
</evidence>
<dbReference type="Gene3D" id="3.30.70.240">
    <property type="match status" value="1"/>
</dbReference>
<dbReference type="SUPFAM" id="SSF50447">
    <property type="entry name" value="Translation proteins"/>
    <property type="match status" value="1"/>
</dbReference>
<dbReference type="SMART" id="SM00838">
    <property type="entry name" value="EFG_C"/>
    <property type="match status" value="1"/>
</dbReference>
<dbReference type="SMART" id="SM00889">
    <property type="entry name" value="EFG_IV"/>
    <property type="match status" value="1"/>
</dbReference>
<evidence type="ECO:0000256" key="1">
    <source>
        <dbReference type="ARBA" id="ARBA00022741"/>
    </source>
</evidence>
<dbReference type="Pfam" id="PF00679">
    <property type="entry name" value="EFG_C"/>
    <property type="match status" value="1"/>
</dbReference>
<dbReference type="GO" id="GO:0003746">
    <property type="term" value="F:translation elongation factor activity"/>
    <property type="evidence" value="ECO:0007669"/>
    <property type="project" value="UniProtKB-KW"/>
</dbReference>
<proteinExistence type="predicted"/>
<dbReference type="InterPro" id="IPR005517">
    <property type="entry name" value="Transl_elong_EFG/EF2_IV"/>
</dbReference>
<dbReference type="CDD" id="cd01434">
    <property type="entry name" value="EFG_mtEFG1_IV"/>
    <property type="match status" value="1"/>
</dbReference>
<keyword evidence="4" id="KW-0251">Elongation factor</keyword>
<dbReference type="InterPro" id="IPR035649">
    <property type="entry name" value="EFG_V"/>
</dbReference>
<dbReference type="Pfam" id="PF22042">
    <property type="entry name" value="EF-G_D2"/>
    <property type="match status" value="1"/>
</dbReference>